<dbReference type="STRING" id="1173584.SAMN05444851_3303"/>
<dbReference type="AlphaFoldDB" id="A0A1I0RA55"/>
<evidence type="ECO:0000256" key="1">
    <source>
        <dbReference type="ARBA" id="ARBA00022679"/>
    </source>
</evidence>
<name>A0A1I0RA55_9RHOB</name>
<keyword evidence="1 2" id="KW-0808">Transferase</keyword>
<keyword evidence="3" id="KW-1133">Transmembrane helix</keyword>
<evidence type="ECO:0000313" key="4">
    <source>
        <dbReference type="EMBL" id="SEW37649.1"/>
    </source>
</evidence>
<evidence type="ECO:0000256" key="3">
    <source>
        <dbReference type="SAM" id="Phobius"/>
    </source>
</evidence>
<feature type="transmembrane region" description="Helical" evidence="3">
    <location>
        <begin position="80"/>
        <end position="103"/>
    </location>
</feature>
<dbReference type="PROSITE" id="PS00379">
    <property type="entry name" value="CDP_ALCOHOL_P_TRANSF"/>
    <property type="match status" value="1"/>
</dbReference>
<organism evidence="4 5">
    <name type="scientific">Aliiroseovarius sediminilitoris</name>
    <dbReference type="NCBI Taxonomy" id="1173584"/>
    <lineage>
        <taxon>Bacteria</taxon>
        <taxon>Pseudomonadati</taxon>
        <taxon>Pseudomonadota</taxon>
        <taxon>Alphaproteobacteria</taxon>
        <taxon>Rhodobacterales</taxon>
        <taxon>Paracoccaceae</taxon>
        <taxon>Aliiroseovarius</taxon>
    </lineage>
</organism>
<keyword evidence="3" id="KW-0472">Membrane</keyword>
<proteinExistence type="inferred from homology"/>
<gene>
    <name evidence="4" type="ORF">SAMN05444851_3303</name>
</gene>
<feature type="transmembrane region" description="Helical" evidence="3">
    <location>
        <begin position="109"/>
        <end position="132"/>
    </location>
</feature>
<accession>A0A1I0RA55</accession>
<sequence length="210" mass="21914">MLDAYARKLIDPPLNVAGRGLAQLGIGANAVTLAGLGFGLAAAGAVAMGAFTVGLGLILASRLSDGLDGAVARATHRTDFGGYLDITSDFLFYGAVPLGFVLYDPQTNGIAGAVLLLSFYVNGASFLGYAILAERKGIGTQAQGVKSLHYSNGLLEGTETIVFFILLCLLPTYFAPLAYLFGALCFATAILRVWGAYQAFGDITTDRQET</sequence>
<protein>
    <submittedName>
        <fullName evidence="4">Phosphatidylglycerophosphate synthase</fullName>
    </submittedName>
</protein>
<dbReference type="Gene3D" id="1.20.120.1760">
    <property type="match status" value="1"/>
</dbReference>
<dbReference type="GO" id="GO:0008654">
    <property type="term" value="P:phospholipid biosynthetic process"/>
    <property type="evidence" value="ECO:0007669"/>
    <property type="project" value="InterPro"/>
</dbReference>
<evidence type="ECO:0000313" key="5">
    <source>
        <dbReference type="Proteomes" id="UP000199650"/>
    </source>
</evidence>
<feature type="transmembrane region" description="Helical" evidence="3">
    <location>
        <begin position="33"/>
        <end position="59"/>
    </location>
</feature>
<feature type="transmembrane region" description="Helical" evidence="3">
    <location>
        <begin position="153"/>
        <end position="173"/>
    </location>
</feature>
<dbReference type="InterPro" id="IPR000462">
    <property type="entry name" value="CDP-OH_P_trans"/>
</dbReference>
<dbReference type="InterPro" id="IPR043130">
    <property type="entry name" value="CDP-OH_PTrfase_TM_dom"/>
</dbReference>
<dbReference type="GO" id="GO:0016020">
    <property type="term" value="C:membrane"/>
    <property type="evidence" value="ECO:0007669"/>
    <property type="project" value="InterPro"/>
</dbReference>
<comment type="similarity">
    <text evidence="2">Belongs to the CDP-alcohol phosphatidyltransferase class-I family.</text>
</comment>
<dbReference type="OrthoDB" id="9790577at2"/>
<keyword evidence="5" id="KW-1185">Reference proteome</keyword>
<dbReference type="Pfam" id="PF01066">
    <property type="entry name" value="CDP-OH_P_transf"/>
    <property type="match status" value="1"/>
</dbReference>
<dbReference type="GO" id="GO:0016780">
    <property type="term" value="F:phosphotransferase activity, for other substituted phosphate groups"/>
    <property type="evidence" value="ECO:0007669"/>
    <property type="project" value="InterPro"/>
</dbReference>
<dbReference type="RefSeq" id="WP_091433411.1">
    <property type="nucleotide sequence ID" value="NZ_FOJB01000003.1"/>
</dbReference>
<evidence type="ECO:0000256" key="2">
    <source>
        <dbReference type="RuleBase" id="RU003750"/>
    </source>
</evidence>
<reference evidence="4 5" key="1">
    <citation type="submission" date="2016-10" db="EMBL/GenBank/DDBJ databases">
        <authorList>
            <person name="de Groot N.N."/>
        </authorList>
    </citation>
    <scope>NUCLEOTIDE SEQUENCE [LARGE SCALE GENOMIC DNA]</scope>
    <source>
        <strain evidence="4 5">DSM 29439</strain>
    </source>
</reference>
<keyword evidence="3" id="KW-0812">Transmembrane</keyword>
<dbReference type="Proteomes" id="UP000199650">
    <property type="component" value="Unassembled WGS sequence"/>
</dbReference>
<dbReference type="EMBL" id="FOJB01000003">
    <property type="protein sequence ID" value="SEW37649.1"/>
    <property type="molecule type" value="Genomic_DNA"/>
</dbReference>
<dbReference type="InterPro" id="IPR048254">
    <property type="entry name" value="CDP_ALCOHOL_P_TRANSF_CS"/>
</dbReference>